<dbReference type="RefSeq" id="WP_161859496.1">
    <property type="nucleotide sequence ID" value="NZ_JACHHR010000003.1"/>
</dbReference>
<proteinExistence type="predicted"/>
<reference evidence="1 4" key="2">
    <citation type="submission" date="2020-08" db="EMBL/GenBank/DDBJ databases">
        <title>Genomic Encyclopedia of Type Strains, Phase IV (KMG-IV): sequencing the most valuable type-strain genomes for metagenomic binning, comparative biology and taxonomic classification.</title>
        <authorList>
            <person name="Goeker M."/>
        </authorList>
    </citation>
    <scope>NUCLEOTIDE SEQUENCE [LARGE SCALE GENOMIC DNA]</scope>
    <source>
        <strain evidence="1 4">DSM 11525</strain>
    </source>
</reference>
<dbReference type="EMBL" id="JACHHR010000003">
    <property type="protein sequence ID" value="MBB5212582.1"/>
    <property type="molecule type" value="Genomic_DNA"/>
</dbReference>
<organism evidence="1 4">
    <name type="scientific">Microbulbifer hydrolyticus</name>
    <dbReference type="NCBI Taxonomy" id="48074"/>
    <lineage>
        <taxon>Bacteria</taxon>
        <taxon>Pseudomonadati</taxon>
        <taxon>Pseudomonadota</taxon>
        <taxon>Gammaproteobacteria</taxon>
        <taxon>Cellvibrionales</taxon>
        <taxon>Microbulbiferaceae</taxon>
        <taxon>Microbulbifer</taxon>
    </lineage>
</organism>
<protein>
    <submittedName>
        <fullName evidence="2">Peptide ABC transporter permease</fullName>
    </submittedName>
</protein>
<evidence type="ECO:0000313" key="3">
    <source>
        <dbReference type="Proteomes" id="UP000464675"/>
    </source>
</evidence>
<dbReference type="InterPro" id="IPR010836">
    <property type="entry name" value="SapC"/>
</dbReference>
<dbReference type="EMBL" id="CP047491">
    <property type="protein sequence ID" value="QHQ40198.1"/>
    <property type="molecule type" value="Genomic_DNA"/>
</dbReference>
<evidence type="ECO:0000313" key="2">
    <source>
        <dbReference type="EMBL" id="QHQ40198.1"/>
    </source>
</evidence>
<dbReference type="AlphaFoldDB" id="A0A6P1TBQ8"/>
<evidence type="ECO:0000313" key="1">
    <source>
        <dbReference type="EMBL" id="MBB5212582.1"/>
    </source>
</evidence>
<dbReference type="Proteomes" id="UP000464675">
    <property type="component" value="Chromosome"/>
</dbReference>
<dbReference type="OrthoDB" id="8888710at2"/>
<keyword evidence="3" id="KW-1185">Reference proteome</keyword>
<name>A0A6P1TBQ8_9GAMM</name>
<accession>A0A6P1TBQ8</accession>
<sequence length="246" mass="26786">MQNNYVLLNNVEHADLKVLEHYSPDSGDGAAAVITFPTEFENIQREYPILLRKTPDDGDYQAVAILGLQKGENLFLGGTAAESNGWTGHYVPAMIARGPFIIGFQEAAEDSGEPPQPMIYVDLSSNKLSRSEGTPLFLEFGGNSPYLEYISGVLRTIHQGGGVGRTMFSALDELGLIEPVSINIDLKNGDKHQLSGYYTVSEERLNALDGEALHALNQAGYLRGVFLMLSSLGNIEKLVALKNARL</sequence>
<gene>
    <name evidence="2" type="ORF">GTQ55_15230</name>
    <name evidence="1" type="ORF">HNQ53_002807</name>
</gene>
<dbReference type="Proteomes" id="UP000563601">
    <property type="component" value="Unassembled WGS sequence"/>
</dbReference>
<reference evidence="2 3" key="1">
    <citation type="submission" date="2020-01" db="EMBL/GenBank/DDBJ databases">
        <title>The possibility of degradation of plastic by Microbulbifer hydrolyticus IRE-31.</title>
        <authorList>
            <person name="Liu L."/>
        </authorList>
    </citation>
    <scope>NUCLEOTIDE SEQUENCE [LARGE SCALE GENOMIC DNA]</scope>
    <source>
        <strain evidence="2 3">IRE-31</strain>
    </source>
</reference>
<evidence type="ECO:0000313" key="4">
    <source>
        <dbReference type="Proteomes" id="UP000563601"/>
    </source>
</evidence>
<dbReference type="Pfam" id="PF07277">
    <property type="entry name" value="SapC"/>
    <property type="match status" value="1"/>
</dbReference>